<reference evidence="1 2" key="1">
    <citation type="submission" date="2024-07" db="EMBL/GenBank/DDBJ databases">
        <title>Uliginosibacterium paludis KCTC:42655.</title>
        <authorList>
            <person name="Kim M.K."/>
        </authorList>
    </citation>
    <scope>NUCLEOTIDE SEQUENCE [LARGE SCALE GENOMIC DNA]</scope>
    <source>
        <strain evidence="1 2">KCTC 42655</strain>
    </source>
</reference>
<sequence>MHDSLQGEGSFALILPIPPLPAPCVPSIQTHLPGVEPKRVGSIMKNV</sequence>
<accession>A0ABV2CLJ0</accession>
<gene>
    <name evidence="1" type="ORF">ABVT11_02935</name>
</gene>
<keyword evidence="2" id="KW-1185">Reference proteome</keyword>
<evidence type="ECO:0000313" key="2">
    <source>
        <dbReference type="Proteomes" id="UP001548590"/>
    </source>
</evidence>
<dbReference type="EMBL" id="JBEWLZ010000001">
    <property type="protein sequence ID" value="MET1488769.1"/>
    <property type="molecule type" value="Genomic_DNA"/>
</dbReference>
<name>A0ABV2CLJ0_9RHOO</name>
<organism evidence="1 2">
    <name type="scientific">Uliginosibacterium paludis</name>
    <dbReference type="NCBI Taxonomy" id="1615952"/>
    <lineage>
        <taxon>Bacteria</taxon>
        <taxon>Pseudomonadati</taxon>
        <taxon>Pseudomonadota</taxon>
        <taxon>Betaproteobacteria</taxon>
        <taxon>Rhodocyclales</taxon>
        <taxon>Zoogloeaceae</taxon>
        <taxon>Uliginosibacterium</taxon>
    </lineage>
</organism>
<dbReference type="Proteomes" id="UP001548590">
    <property type="component" value="Unassembled WGS sequence"/>
</dbReference>
<evidence type="ECO:0000313" key="1">
    <source>
        <dbReference type="EMBL" id="MET1488769.1"/>
    </source>
</evidence>
<protein>
    <submittedName>
        <fullName evidence="1">Uncharacterized protein</fullName>
    </submittedName>
</protein>
<comment type="caution">
    <text evidence="1">The sequence shown here is derived from an EMBL/GenBank/DDBJ whole genome shotgun (WGS) entry which is preliminary data.</text>
</comment>
<proteinExistence type="predicted"/>
<dbReference type="RefSeq" id="WP_345927178.1">
    <property type="nucleotide sequence ID" value="NZ_JBDIVF010000003.1"/>
</dbReference>